<sequence length="321" mass="35114">MSSDPAIVLDFFKEHYAARLGSVDYQSLDLPEITNAYCLHSPLLKPGNGPRLLLQPETSNCVVVLTHGLSDCPFYVQAIANHFYRAGCHVVMPLLPAHGLVDPDEAMQDEQLDRKWRETIDHAVHTAGLLGNVISIGGFSTGGALSLNRILRDRSHINGGLFLFSAALSIGGLAEVAGRISFIQSITRITDGKLSGIGRDPYKYPVLPSFAGFELVQIINENKTLLEDKQLELPVFAAHSVHDATAELAGIISFMENYVEKGVTILVSAQVPHASLPLEKAVELNLQESLGPKLPPSANPMFDWMMAGAMRFYREEVRNEV</sequence>
<keyword evidence="2" id="KW-1185">Reference proteome</keyword>
<dbReference type="Proteomes" id="UP000223913">
    <property type="component" value="Unassembled WGS sequence"/>
</dbReference>
<dbReference type="EMBL" id="PDUD01000090">
    <property type="protein sequence ID" value="PHN00624.1"/>
    <property type="molecule type" value="Genomic_DNA"/>
</dbReference>
<dbReference type="InterPro" id="IPR029058">
    <property type="entry name" value="AB_hydrolase_fold"/>
</dbReference>
<gene>
    <name evidence="1" type="ORF">CRP01_41270</name>
</gene>
<dbReference type="AlphaFoldDB" id="A0A2D0MWI5"/>
<dbReference type="OrthoDB" id="5416147at2"/>
<proteinExistence type="predicted"/>
<dbReference type="SUPFAM" id="SSF53474">
    <property type="entry name" value="alpha/beta-Hydrolases"/>
    <property type="match status" value="1"/>
</dbReference>
<comment type="caution">
    <text evidence="1">The sequence shown here is derived from an EMBL/GenBank/DDBJ whole genome shotgun (WGS) entry which is preliminary data.</text>
</comment>
<organism evidence="1 2">
    <name type="scientific">Flavilitoribacter nigricans (strain ATCC 23147 / DSM 23189 / NBRC 102662 / NCIMB 1420 / SS-2)</name>
    <name type="common">Lewinella nigricans</name>
    <dbReference type="NCBI Taxonomy" id="1122177"/>
    <lineage>
        <taxon>Bacteria</taxon>
        <taxon>Pseudomonadati</taxon>
        <taxon>Bacteroidota</taxon>
        <taxon>Saprospiria</taxon>
        <taxon>Saprospirales</taxon>
        <taxon>Lewinellaceae</taxon>
        <taxon>Flavilitoribacter</taxon>
    </lineage>
</organism>
<dbReference type="Gene3D" id="3.40.50.1820">
    <property type="entry name" value="alpha/beta hydrolase"/>
    <property type="match status" value="1"/>
</dbReference>
<dbReference type="RefSeq" id="WP_099155963.1">
    <property type="nucleotide sequence ID" value="NZ_PDUD01000090.1"/>
</dbReference>
<name>A0A2D0MWI5_FLAN2</name>
<evidence type="ECO:0000313" key="1">
    <source>
        <dbReference type="EMBL" id="PHN00624.1"/>
    </source>
</evidence>
<evidence type="ECO:0000313" key="2">
    <source>
        <dbReference type="Proteomes" id="UP000223913"/>
    </source>
</evidence>
<accession>A0A2D0MWI5</accession>
<protein>
    <submittedName>
        <fullName evidence="1">Uncharacterized protein</fullName>
    </submittedName>
</protein>
<reference evidence="1 2" key="1">
    <citation type="submission" date="2017-10" db="EMBL/GenBank/DDBJ databases">
        <title>The draft genome sequence of Lewinella nigricans NBRC 102662.</title>
        <authorList>
            <person name="Wang K."/>
        </authorList>
    </citation>
    <scope>NUCLEOTIDE SEQUENCE [LARGE SCALE GENOMIC DNA]</scope>
    <source>
        <strain evidence="1 2">NBRC 102662</strain>
    </source>
</reference>